<keyword evidence="1" id="KW-0732">Signal</keyword>
<sequence length="448" mass="48704">MKKWQVLAAALLGTALATPAMAFDVEWHGDLNNRFSYSDQADVSVRTVKDSAKYVSIGGASSFSSLADSGLTKKSENDSDFFGELKYRMTLQASDDEKRVKGVVGFEFGSSKFGGSGADFGGDDNVFELRWAYTDLQLPFDPASRLIVGLQPVTYNELLWSDNAAGARWARKSGPWAYSLGWFRNDVASNSSSGGDAKSDYDDAYAADLTYTCEGGSALNAFVVFMDAGKVDTDVKNVVTNAQDSEIWLGLSGTGKWGAVSATATGIYLAGELSADQGDYDRSAFLFHGQLDYTVGKNTFILGGMYASGDDDPNDNDLENFDVIDISTSMFGSVVIFDNYADDNSFSQAPYLFDQGYKLIYAGLTHKLNKSTKLWTRYLWHNTAEDTLLGDDEIGHEFVLGASYVIMKGLTADINVGYLAGGDAWDAMGSDGDSDDVFRTDARVRFKF</sequence>
<dbReference type="RefSeq" id="WP_072286057.1">
    <property type="nucleotide sequence ID" value="NZ_CP015455.1"/>
</dbReference>
<accession>A0A1L3GE52</accession>
<evidence type="ECO:0000313" key="2">
    <source>
        <dbReference type="EMBL" id="APG24236.1"/>
    </source>
</evidence>
<dbReference type="KEGG" id="pace:A6070_12315"/>
<dbReference type="STRING" id="29542.A6070_12315"/>
<proteinExistence type="predicted"/>
<feature type="signal peptide" evidence="1">
    <location>
        <begin position="1"/>
        <end position="22"/>
    </location>
</feature>
<organism evidence="2 3">
    <name type="scientific">Syntrophotalea acetylenica</name>
    <name type="common">Pelobacter acetylenicus</name>
    <dbReference type="NCBI Taxonomy" id="29542"/>
    <lineage>
        <taxon>Bacteria</taxon>
        <taxon>Pseudomonadati</taxon>
        <taxon>Thermodesulfobacteriota</taxon>
        <taxon>Desulfuromonadia</taxon>
        <taxon>Desulfuromonadales</taxon>
        <taxon>Syntrophotaleaceae</taxon>
        <taxon>Syntrophotalea</taxon>
    </lineage>
</organism>
<dbReference type="SUPFAM" id="SSF56935">
    <property type="entry name" value="Porins"/>
    <property type="match status" value="1"/>
</dbReference>
<keyword evidence="3" id="KW-1185">Reference proteome</keyword>
<feature type="chain" id="PRO_5012363031" description="Porin" evidence="1">
    <location>
        <begin position="23"/>
        <end position="448"/>
    </location>
</feature>
<gene>
    <name evidence="2" type="ORF">A7E75_03690</name>
</gene>
<dbReference type="OrthoDB" id="5416951at2"/>
<evidence type="ECO:0008006" key="4">
    <source>
        <dbReference type="Google" id="ProtNLM"/>
    </source>
</evidence>
<evidence type="ECO:0000313" key="3">
    <source>
        <dbReference type="Proteomes" id="UP000182264"/>
    </source>
</evidence>
<dbReference type="AlphaFoldDB" id="A0A1L3GE52"/>
<dbReference type="Proteomes" id="UP000182264">
    <property type="component" value="Chromosome"/>
</dbReference>
<evidence type="ECO:0000256" key="1">
    <source>
        <dbReference type="SAM" id="SignalP"/>
    </source>
</evidence>
<protein>
    <recommendedName>
        <fullName evidence="4">Porin</fullName>
    </recommendedName>
</protein>
<dbReference type="EMBL" id="CP015518">
    <property type="protein sequence ID" value="APG24236.1"/>
    <property type="molecule type" value="Genomic_DNA"/>
</dbReference>
<reference evidence="2 3" key="1">
    <citation type="journal article" date="2017" name="Genome Announc.">
        <title>Complete Genome Sequences of Two Acetylene-Fermenting Pelobacter acetylenicus Strains.</title>
        <authorList>
            <person name="Sutton J.M."/>
            <person name="Baesman S.M."/>
            <person name="Fierst J.L."/>
            <person name="Poret-Peterson A.T."/>
            <person name="Oremland R.S."/>
            <person name="Dunlap D.S."/>
            <person name="Akob D.M."/>
        </authorList>
    </citation>
    <scope>NUCLEOTIDE SEQUENCE [LARGE SCALE GENOMIC DNA]</scope>
    <source>
        <strain evidence="2 3">DSM 3247</strain>
    </source>
</reference>
<name>A0A1L3GE52_SYNAC</name>